<dbReference type="FunFam" id="1.20.1740.10:FF:000017">
    <property type="entry name" value="Amino acid permease"/>
    <property type="match status" value="1"/>
</dbReference>
<feature type="compositionally biased region" description="Acidic residues" evidence="8">
    <location>
        <begin position="134"/>
        <end position="145"/>
    </location>
</feature>
<feature type="transmembrane region" description="Helical" evidence="9">
    <location>
        <begin position="491"/>
        <end position="513"/>
    </location>
</feature>
<evidence type="ECO:0000256" key="7">
    <source>
        <dbReference type="ARBA" id="ARBA00023136"/>
    </source>
</evidence>
<feature type="transmembrane region" description="Helical" evidence="9">
    <location>
        <begin position="239"/>
        <end position="272"/>
    </location>
</feature>
<dbReference type="EMBL" id="KE148156">
    <property type="protein sequence ID" value="EPE05489.1"/>
    <property type="molecule type" value="Genomic_DNA"/>
</dbReference>
<dbReference type="Pfam" id="PF00324">
    <property type="entry name" value="AA_permease"/>
    <property type="match status" value="1"/>
</dbReference>
<feature type="transmembrane region" description="Helical" evidence="9">
    <location>
        <begin position="431"/>
        <end position="452"/>
    </location>
</feature>
<feature type="region of interest" description="Disordered" evidence="8">
    <location>
        <begin position="27"/>
        <end position="176"/>
    </location>
</feature>
<evidence type="ECO:0000256" key="5">
    <source>
        <dbReference type="ARBA" id="ARBA00022970"/>
    </source>
</evidence>
<dbReference type="HOGENOM" id="CLU_007946_12_0_1"/>
<dbReference type="AlphaFoldDB" id="S3BW53"/>
<feature type="domain" description="Amino acid permease/ SLC12A" evidence="10">
    <location>
        <begin position="208"/>
        <end position="674"/>
    </location>
</feature>
<dbReference type="GO" id="GO:0005886">
    <property type="term" value="C:plasma membrane"/>
    <property type="evidence" value="ECO:0007669"/>
    <property type="project" value="UniProtKB-SubCell"/>
</dbReference>
<gene>
    <name evidence="11" type="ORF">F503_02228</name>
</gene>
<comment type="subcellular location">
    <subcellularLocation>
        <location evidence="1">Cell membrane</location>
        <topology evidence="1">Multi-pass membrane protein</topology>
    </subcellularLocation>
</comment>
<evidence type="ECO:0000256" key="3">
    <source>
        <dbReference type="ARBA" id="ARBA00022475"/>
    </source>
</evidence>
<feature type="transmembrane region" description="Helical" evidence="9">
    <location>
        <begin position="318"/>
        <end position="336"/>
    </location>
</feature>
<feature type="transmembrane region" description="Helical" evidence="9">
    <location>
        <begin position="348"/>
        <end position="369"/>
    </location>
</feature>
<feature type="transmembrane region" description="Helical" evidence="9">
    <location>
        <begin position="563"/>
        <end position="585"/>
    </location>
</feature>
<protein>
    <submittedName>
        <fullName evidence="11">General amino-acid permease gap1</fullName>
    </submittedName>
</protein>
<feature type="transmembrane region" description="Helical" evidence="9">
    <location>
        <begin position="606"/>
        <end position="627"/>
    </location>
</feature>
<dbReference type="InterPro" id="IPR004840">
    <property type="entry name" value="Amino_acid_permease_CS"/>
</dbReference>
<keyword evidence="3" id="KW-1003">Cell membrane</keyword>
<sequence length="713" mass="78361">MGKKNKSYLASMDRDFDLNFLTIKEDALRPGSVHAMRNTPSSGGGGGGNNPSYYDDPERGTRARRPSFGLGTGQLRRQNPMSRWMDSFRRDPGVQFMPSGPPDDRSTRSASIYPMQHMSSRPSRERRARSDEGEYRDDDDDDEIDARDARDDGRDDGHQRHDRNGGGSYYPDDTGGGHNAGNGHYYDIYSANFATAHSGLSRELKGRHLQMIAIGGSIGTGLFVASGKALSQGGPASVLLAYMFIGLMLYCTVHALGELAVVFPVAGSFSAFSTRFLDPSWGFAMGWNYGLQWLIVLPLEIIAASMTVTYWSPSINKAIFVTIFLAAIVGINLFGVKGYGEAEFVFAIIKVTAIVGFILLGIVINIGGTPTEGYIGGKYWHEPGAFHNGFKGLCSVLVTAAFAFAGTELVGLAAAETQNPRKSLPTAIKQVFWRITLFYVVALMLIGLLVPYDNPRLPGDPDSTFAGATASPFVIAIESAGIQVLPSVMNAIILVAVVSVGNSAVFGSSRTLAALADQGQAPRFLAYIDRRGRPLAAIIVASALGLLAYLVEVDNNSVVLNWLLAISGLSSVFTWGSICLAHIRFRKAWKLQGRSLEELAFRAQSGVVGSWLGFTLNVLILVAQFWVGMWPIDYGDETVSQNVQNFFLQYLAVPIVLIMYLGHKAYYRTSFVKLAEMDIDTGRREFDVKRLVQKEREERSYWPRWKKWYKFFC</sequence>
<feature type="transmembrane region" description="Helical" evidence="9">
    <location>
        <begin position="389"/>
        <end position="410"/>
    </location>
</feature>
<keyword evidence="12" id="KW-1185">Reference proteome</keyword>
<evidence type="ECO:0000256" key="4">
    <source>
        <dbReference type="ARBA" id="ARBA00022692"/>
    </source>
</evidence>
<dbReference type="PANTHER" id="PTHR43341">
    <property type="entry name" value="AMINO ACID PERMEASE"/>
    <property type="match status" value="1"/>
</dbReference>
<dbReference type="eggNOG" id="KOG1286">
    <property type="taxonomic scope" value="Eukaryota"/>
</dbReference>
<feature type="transmembrane region" description="Helical" evidence="9">
    <location>
        <begin position="293"/>
        <end position="312"/>
    </location>
</feature>
<dbReference type="InterPro" id="IPR050524">
    <property type="entry name" value="APC_YAT"/>
</dbReference>
<dbReference type="Proteomes" id="UP000016923">
    <property type="component" value="Unassembled WGS sequence"/>
</dbReference>
<evidence type="ECO:0000259" key="10">
    <source>
        <dbReference type="Pfam" id="PF00324"/>
    </source>
</evidence>
<dbReference type="Gene3D" id="1.20.1740.10">
    <property type="entry name" value="Amino acid/polyamine transporter I"/>
    <property type="match status" value="1"/>
</dbReference>
<evidence type="ECO:0000313" key="11">
    <source>
        <dbReference type="EMBL" id="EPE05489.1"/>
    </source>
</evidence>
<feature type="transmembrane region" description="Helical" evidence="9">
    <location>
        <begin position="647"/>
        <end position="667"/>
    </location>
</feature>
<evidence type="ECO:0000313" key="12">
    <source>
        <dbReference type="Proteomes" id="UP000016923"/>
    </source>
</evidence>
<dbReference type="PROSITE" id="PS00218">
    <property type="entry name" value="AMINO_ACID_PERMEASE_1"/>
    <property type="match status" value="1"/>
</dbReference>
<evidence type="ECO:0000256" key="2">
    <source>
        <dbReference type="ARBA" id="ARBA00022448"/>
    </source>
</evidence>
<reference evidence="11 12" key="1">
    <citation type="journal article" date="2013" name="BMC Genomics">
        <title>The genome and transcriptome of the pine saprophyte Ophiostoma piceae, and a comparison with the bark beetle-associated pine pathogen Grosmannia clavigera.</title>
        <authorList>
            <person name="Haridas S."/>
            <person name="Wang Y."/>
            <person name="Lim L."/>
            <person name="Massoumi Alamouti S."/>
            <person name="Jackman S."/>
            <person name="Docking R."/>
            <person name="Robertson G."/>
            <person name="Birol I."/>
            <person name="Bohlmann J."/>
            <person name="Breuil C."/>
        </authorList>
    </citation>
    <scope>NUCLEOTIDE SEQUENCE [LARGE SCALE GENOMIC DNA]</scope>
    <source>
        <strain evidence="11 12">UAMH 11346</strain>
    </source>
</reference>
<dbReference type="InterPro" id="IPR004841">
    <property type="entry name" value="AA-permease/SLC12A_dom"/>
</dbReference>
<feature type="transmembrane region" description="Helical" evidence="9">
    <location>
        <begin position="534"/>
        <end position="551"/>
    </location>
</feature>
<evidence type="ECO:0000256" key="8">
    <source>
        <dbReference type="SAM" id="MobiDB-lite"/>
    </source>
</evidence>
<keyword evidence="2" id="KW-0813">Transport</keyword>
<proteinExistence type="predicted"/>
<keyword evidence="6 9" id="KW-1133">Transmembrane helix</keyword>
<evidence type="ECO:0000256" key="1">
    <source>
        <dbReference type="ARBA" id="ARBA00004651"/>
    </source>
</evidence>
<accession>S3BW53</accession>
<feature type="compositionally biased region" description="Basic and acidic residues" evidence="8">
    <location>
        <begin position="146"/>
        <end position="164"/>
    </location>
</feature>
<evidence type="ECO:0000256" key="9">
    <source>
        <dbReference type="SAM" id="Phobius"/>
    </source>
</evidence>
<dbReference type="InterPro" id="IPR004762">
    <property type="entry name" value="Amino_acid_permease_fungi"/>
</dbReference>
<dbReference type="OrthoDB" id="3900342at2759"/>
<keyword evidence="5" id="KW-0029">Amino-acid transport</keyword>
<evidence type="ECO:0000256" key="6">
    <source>
        <dbReference type="ARBA" id="ARBA00022989"/>
    </source>
</evidence>
<keyword evidence="7 9" id="KW-0472">Membrane</keyword>
<dbReference type="NCBIfam" id="TIGR00913">
    <property type="entry name" value="2A0310"/>
    <property type="match status" value="1"/>
</dbReference>
<organism evidence="11 12">
    <name type="scientific">Ophiostoma piceae (strain UAMH 11346)</name>
    <name type="common">Sap stain fungus</name>
    <dbReference type="NCBI Taxonomy" id="1262450"/>
    <lineage>
        <taxon>Eukaryota</taxon>
        <taxon>Fungi</taxon>
        <taxon>Dikarya</taxon>
        <taxon>Ascomycota</taxon>
        <taxon>Pezizomycotina</taxon>
        <taxon>Sordariomycetes</taxon>
        <taxon>Sordariomycetidae</taxon>
        <taxon>Ophiostomatales</taxon>
        <taxon>Ophiostomataceae</taxon>
        <taxon>Ophiostoma</taxon>
    </lineage>
</organism>
<dbReference type="PANTHER" id="PTHR43341:SF1">
    <property type="entry name" value="GENERAL AMINO-ACID PERMEASE GAP1"/>
    <property type="match status" value="1"/>
</dbReference>
<dbReference type="OMA" id="AMAFIPD"/>
<dbReference type="VEuPathDB" id="FungiDB:F503_02228"/>
<feature type="compositionally biased region" description="Basic and acidic residues" evidence="8">
    <location>
        <begin position="122"/>
        <end position="133"/>
    </location>
</feature>
<dbReference type="GO" id="GO:0015171">
    <property type="term" value="F:amino acid transmembrane transporter activity"/>
    <property type="evidence" value="ECO:0007669"/>
    <property type="project" value="TreeGrafter"/>
</dbReference>
<keyword evidence="4 9" id="KW-0812">Transmembrane</keyword>
<feature type="transmembrane region" description="Helical" evidence="9">
    <location>
        <begin position="209"/>
        <end position="227"/>
    </location>
</feature>
<dbReference type="STRING" id="1262450.S3BW53"/>
<name>S3BW53_OPHP1</name>